<protein>
    <recommendedName>
        <fullName evidence="2">J domain-containing protein</fullName>
    </recommendedName>
</protein>
<dbReference type="CDD" id="cd06257">
    <property type="entry name" value="DnaJ"/>
    <property type="match status" value="1"/>
</dbReference>
<accession>A0A553HK03</accession>
<dbReference type="GO" id="GO:0051087">
    <property type="term" value="F:protein-folding chaperone binding"/>
    <property type="evidence" value="ECO:0007669"/>
    <property type="project" value="TreeGrafter"/>
</dbReference>
<proteinExistence type="predicted"/>
<dbReference type="GO" id="GO:0005737">
    <property type="term" value="C:cytoplasm"/>
    <property type="evidence" value="ECO:0007669"/>
    <property type="project" value="TreeGrafter"/>
</dbReference>
<feature type="domain" description="J" evidence="2">
    <location>
        <begin position="11"/>
        <end position="78"/>
    </location>
</feature>
<feature type="region of interest" description="Disordered" evidence="1">
    <location>
        <begin position="157"/>
        <end position="179"/>
    </location>
</feature>
<gene>
    <name evidence="3" type="ORF">FHL15_010846</name>
</gene>
<dbReference type="STRING" id="2512241.A0A553HK03"/>
<comment type="caution">
    <text evidence="3">The sequence shown here is derived from an EMBL/GenBank/DDBJ whole genome shotgun (WGS) entry which is preliminary data.</text>
</comment>
<dbReference type="PANTHER" id="PTHR43948:SF23">
    <property type="entry name" value="DNAJ DOMAIN PROTEIN (AFU_ORTHOLOGUE AFUA_1G15460)"/>
    <property type="match status" value="1"/>
</dbReference>
<feature type="compositionally biased region" description="Basic and acidic residues" evidence="1">
    <location>
        <begin position="121"/>
        <end position="142"/>
    </location>
</feature>
<sequence>MAHFHDAVTKDYYAILNITNPDTVNESEIKQSYRQLSLHTHPDKVPQDPNATARFQEISEAYETLRDPEKRRIYDDARQEANNAESAHARTKSYDPNVWFMWFFSRNQRPRSSNTGYKPYSARDQRANDRKHASEQWHREAQQADTIDTRAAMRAAQKAANERRARENADSQRRAEEEDLRARKNMEERARYMTKGKGKGKVKGKTRQNIFRNLPGSTCWHRMPWNKELGERACQACGRLMDSYVYRCPACSMNACRKCMIVVKK</sequence>
<evidence type="ECO:0000313" key="4">
    <source>
        <dbReference type="Proteomes" id="UP000319160"/>
    </source>
</evidence>
<dbReference type="SUPFAM" id="SSF57889">
    <property type="entry name" value="Cysteine-rich domain"/>
    <property type="match status" value="1"/>
</dbReference>
<name>A0A553HK03_9PEZI</name>
<dbReference type="PROSITE" id="PS50076">
    <property type="entry name" value="DNAJ_2"/>
    <property type="match status" value="1"/>
</dbReference>
<feature type="compositionally biased region" description="Basic and acidic residues" evidence="1">
    <location>
        <begin position="160"/>
        <end position="179"/>
    </location>
</feature>
<dbReference type="InterPro" id="IPR001623">
    <property type="entry name" value="DnaJ_domain"/>
</dbReference>
<dbReference type="PROSITE" id="PS00636">
    <property type="entry name" value="DNAJ_1"/>
    <property type="match status" value="1"/>
</dbReference>
<dbReference type="Proteomes" id="UP000319160">
    <property type="component" value="Unassembled WGS sequence"/>
</dbReference>
<evidence type="ECO:0000259" key="2">
    <source>
        <dbReference type="PROSITE" id="PS50076"/>
    </source>
</evidence>
<dbReference type="Pfam" id="PF00226">
    <property type="entry name" value="DnaJ"/>
    <property type="match status" value="1"/>
</dbReference>
<reference evidence="4" key="1">
    <citation type="submission" date="2019-06" db="EMBL/GenBank/DDBJ databases">
        <title>Draft genome sequence of the griseofulvin-producing fungus Xylaria cubensis strain G536.</title>
        <authorList>
            <person name="Mead M.E."/>
            <person name="Raja H.A."/>
            <person name="Steenwyk J.L."/>
            <person name="Knowles S.L."/>
            <person name="Oberlies N.H."/>
            <person name="Rokas A."/>
        </authorList>
    </citation>
    <scope>NUCLEOTIDE SEQUENCE [LARGE SCALE GENOMIC DNA]</scope>
    <source>
        <strain evidence="4">G536</strain>
    </source>
</reference>
<dbReference type="SUPFAM" id="SSF46565">
    <property type="entry name" value="Chaperone J-domain"/>
    <property type="match status" value="1"/>
</dbReference>
<dbReference type="InterPro" id="IPR046349">
    <property type="entry name" value="C1-like_sf"/>
</dbReference>
<dbReference type="GO" id="GO:0051082">
    <property type="term" value="F:unfolded protein binding"/>
    <property type="evidence" value="ECO:0007669"/>
    <property type="project" value="TreeGrafter"/>
</dbReference>
<organism evidence="3 4">
    <name type="scientific">Xylaria flabelliformis</name>
    <dbReference type="NCBI Taxonomy" id="2512241"/>
    <lineage>
        <taxon>Eukaryota</taxon>
        <taxon>Fungi</taxon>
        <taxon>Dikarya</taxon>
        <taxon>Ascomycota</taxon>
        <taxon>Pezizomycotina</taxon>
        <taxon>Sordariomycetes</taxon>
        <taxon>Xylariomycetidae</taxon>
        <taxon>Xylariales</taxon>
        <taxon>Xylariaceae</taxon>
        <taxon>Xylaria</taxon>
    </lineage>
</organism>
<dbReference type="OrthoDB" id="10250354at2759"/>
<dbReference type="PANTHER" id="PTHR43948">
    <property type="entry name" value="DNAJ HOMOLOG SUBFAMILY B"/>
    <property type="match status" value="1"/>
</dbReference>
<dbReference type="GO" id="GO:0005634">
    <property type="term" value="C:nucleus"/>
    <property type="evidence" value="ECO:0007669"/>
    <property type="project" value="TreeGrafter"/>
</dbReference>
<dbReference type="AlphaFoldDB" id="A0A553HK03"/>
<dbReference type="Gene3D" id="1.10.287.110">
    <property type="entry name" value="DnaJ domain"/>
    <property type="match status" value="1"/>
</dbReference>
<dbReference type="SMART" id="SM00271">
    <property type="entry name" value="DnaJ"/>
    <property type="match status" value="1"/>
</dbReference>
<evidence type="ECO:0000256" key="1">
    <source>
        <dbReference type="SAM" id="MobiDB-lite"/>
    </source>
</evidence>
<dbReference type="EMBL" id="VFLP01000093">
    <property type="protein sequence ID" value="TRX88279.1"/>
    <property type="molecule type" value="Genomic_DNA"/>
</dbReference>
<dbReference type="InterPro" id="IPR036869">
    <property type="entry name" value="J_dom_sf"/>
</dbReference>
<dbReference type="PRINTS" id="PR00625">
    <property type="entry name" value="JDOMAIN"/>
</dbReference>
<evidence type="ECO:0000313" key="3">
    <source>
        <dbReference type="EMBL" id="TRX88279.1"/>
    </source>
</evidence>
<dbReference type="GO" id="GO:0044183">
    <property type="term" value="F:protein folding chaperone"/>
    <property type="evidence" value="ECO:0007669"/>
    <property type="project" value="TreeGrafter"/>
</dbReference>
<keyword evidence="4" id="KW-1185">Reference proteome</keyword>
<feature type="region of interest" description="Disordered" evidence="1">
    <location>
        <begin position="110"/>
        <end position="144"/>
    </location>
</feature>
<dbReference type="InterPro" id="IPR018253">
    <property type="entry name" value="DnaJ_domain_CS"/>
</dbReference>